<dbReference type="Proteomes" id="UP000008385">
    <property type="component" value="Chromosome"/>
</dbReference>
<evidence type="ECO:0000313" key="3">
    <source>
        <dbReference type="EMBL" id="AEG93431.1"/>
    </source>
</evidence>
<evidence type="ECO:0000259" key="2">
    <source>
        <dbReference type="Pfam" id="PF19413"/>
    </source>
</evidence>
<dbReference type="RefSeq" id="WP_013901663.1">
    <property type="nucleotide sequence ID" value="NC_015677.1"/>
</dbReference>
<keyword evidence="4" id="KW-1185">Reference proteome</keyword>
<dbReference type="eggNOG" id="ENOG50332M4">
    <property type="taxonomic scope" value="Bacteria"/>
</dbReference>
<protein>
    <recommendedName>
        <fullName evidence="2">YaiO beta-barrel domain-containing protein</fullName>
    </recommendedName>
</protein>
<dbReference type="OrthoDB" id="6238061at2"/>
<name>F5Y0M5_RAMTT</name>
<feature type="domain" description="YaiO beta-barrel" evidence="2">
    <location>
        <begin position="30"/>
        <end position="161"/>
    </location>
</feature>
<gene>
    <name evidence="3" type="ordered locus">Rta_23330</name>
</gene>
<dbReference type="EMBL" id="CP000245">
    <property type="protein sequence ID" value="AEG93431.1"/>
    <property type="molecule type" value="Genomic_DNA"/>
</dbReference>
<dbReference type="HOGENOM" id="CLU_1093584_0_0_4"/>
<dbReference type="SUPFAM" id="SSF56935">
    <property type="entry name" value="Porins"/>
    <property type="match status" value="1"/>
</dbReference>
<dbReference type="Pfam" id="PF19413">
    <property type="entry name" value="YaiO"/>
    <property type="match status" value="1"/>
</dbReference>
<reference evidence="3 4" key="2">
    <citation type="journal article" date="2011" name="PLoS ONE">
        <title>The Cyst-Dividing Bacterium Ramlibacter tataouinensis TTB310 Genome Reveals a Well-Stocked Toolbox for Adaptation to a Desert Environment.</title>
        <authorList>
            <person name="De Luca G."/>
            <person name="Barakat M."/>
            <person name="Ortet P."/>
            <person name="Fochesato S."/>
            <person name="Jourlin-Castelli C."/>
            <person name="Ansaldi M."/>
            <person name="Py B."/>
            <person name="Fichant G."/>
            <person name="Coutinho P.M."/>
            <person name="Voulhoux R."/>
            <person name="Bastien O."/>
            <person name="Marechal E."/>
            <person name="Henrissat B."/>
            <person name="Quentin Y."/>
            <person name="Noirot P."/>
            <person name="Filloux A."/>
            <person name="Mejean V."/>
            <person name="Dubow M.S."/>
            <person name="Barras F."/>
            <person name="Barbe V."/>
            <person name="Weissenbach J."/>
            <person name="Mihalcescu I."/>
            <person name="Vermeglio A."/>
            <person name="Achouak W."/>
            <person name="Heulin T."/>
        </authorList>
    </citation>
    <scope>NUCLEOTIDE SEQUENCE [LARGE SCALE GENOMIC DNA]</scope>
    <source>
        <strain evidence="4">ATCC BAA-407 / DSM 14655 / LMG 21543 / TTB310</strain>
    </source>
</reference>
<organism evidence="3 4">
    <name type="scientific">Ramlibacter tataouinensis (strain ATCC BAA-407 / DSM 14655 / LMG 21543 / TTB310)</name>
    <dbReference type="NCBI Taxonomy" id="365046"/>
    <lineage>
        <taxon>Bacteria</taxon>
        <taxon>Pseudomonadati</taxon>
        <taxon>Pseudomonadota</taxon>
        <taxon>Betaproteobacteria</taxon>
        <taxon>Burkholderiales</taxon>
        <taxon>Comamonadaceae</taxon>
        <taxon>Ramlibacter</taxon>
    </lineage>
</organism>
<dbReference type="AlphaFoldDB" id="F5Y0M5"/>
<dbReference type="STRING" id="365046.Rta_23330"/>
<keyword evidence="1" id="KW-0732">Signal</keyword>
<dbReference type="InterPro" id="IPR030887">
    <property type="entry name" value="Beta-barrel_YaiO"/>
</dbReference>
<evidence type="ECO:0000256" key="1">
    <source>
        <dbReference type="SAM" id="SignalP"/>
    </source>
</evidence>
<evidence type="ECO:0000313" key="4">
    <source>
        <dbReference type="Proteomes" id="UP000008385"/>
    </source>
</evidence>
<feature type="signal peptide" evidence="1">
    <location>
        <begin position="1"/>
        <end position="18"/>
    </location>
</feature>
<accession>F5Y0M5</accession>
<feature type="chain" id="PRO_5003334862" description="YaiO beta-barrel domain-containing protein" evidence="1">
    <location>
        <begin position="19"/>
        <end position="254"/>
    </location>
</feature>
<reference evidence="4" key="1">
    <citation type="submission" date="2006-01" db="EMBL/GenBank/DDBJ databases">
        <title>Genome of the cyst-dividing bacterium Ramlibacter tataouinensis.</title>
        <authorList>
            <person name="Barakat M."/>
            <person name="Ortet P."/>
            <person name="De Luca G."/>
            <person name="Jourlin-Castelli C."/>
            <person name="Ansaldi M."/>
            <person name="Py B."/>
            <person name="Fichant G."/>
            <person name="Coutinho P."/>
            <person name="Voulhoux R."/>
            <person name="Bastien O."/>
            <person name="Roy S."/>
            <person name="Marechal E."/>
            <person name="Henrissat B."/>
            <person name="Quentin Y."/>
            <person name="Noirot P."/>
            <person name="Filloux A."/>
            <person name="Mejean V."/>
            <person name="DuBow M."/>
            <person name="Barras F."/>
            <person name="Heulin T."/>
        </authorList>
    </citation>
    <scope>NUCLEOTIDE SEQUENCE [LARGE SCALE GENOMIC DNA]</scope>
    <source>
        <strain evidence="4">ATCC BAA-407 / DSM 14655 / LMG 21543 / TTB310</strain>
    </source>
</reference>
<proteinExistence type="predicted"/>
<dbReference type="KEGG" id="rta:Rta_23330"/>
<sequence>MKIRAAALLAGLAGLAQAQNTPPVAVPVDRVTLQAEHSELDKGNTDWRELTLQLSRQWQPREAAELGLAQTRRFGLDDTQLRLGYSRPLSQRLTGSLQASASPTHRVLPKGSLGGALQYEFSPGWLLHGGARHTRYDATDVDEGRLALERYFGDYSLLAGWTPARALGQDTHAFELRGSWYYAPDSSVGVIAARGDEATQLGEDRIVLAEVRSLALLGRHRLSPQAALLWSLGRTRQGSFYTRTGASLGLQFAF</sequence>
<dbReference type="NCBIfam" id="TIGR04390">
    <property type="entry name" value="OMP_YaiO_dom"/>
    <property type="match status" value="1"/>
</dbReference>